<keyword evidence="1" id="KW-0808">Transferase</keyword>
<feature type="binding site" evidence="1">
    <location>
        <position position="158"/>
    </location>
    <ligand>
        <name>S-adenosyl-L-methionine</name>
        <dbReference type="ChEBI" id="CHEBI:59789"/>
    </ligand>
</feature>
<sequence length="282" mass="31808">MNYQHHFHAGNAADCIKHLALYLVLEALTRKDTPLAYIDTHAGAGSYPLGNSGEHLDGITRLWADRRSLPQSGEWLKRIQQINHDKQLQHYPGSARLAAELLRPEDRMILCETEAEIATQLRANMGKRPHTSILNEDGYRALFAHIPPQEKRGLVLIDPPFERRDEWEMLADTILRAYQRWPQGTYLIWYPIKIRGTITRFWQAIRGKIAAQVFELTQRPEEGREALAGSGLLLINAPWGVKEALSAGLTELGPLLADPQSGGFWSLRCSGWAAPEKAGHKK</sequence>
<feature type="binding site" evidence="1">
    <location>
        <position position="41"/>
    </location>
    <ligand>
        <name>S-adenosyl-L-methionine</name>
        <dbReference type="ChEBI" id="CHEBI:59789"/>
    </ligand>
</feature>
<keyword evidence="3" id="KW-1185">Reference proteome</keyword>
<dbReference type="Gene3D" id="3.40.50.150">
    <property type="entry name" value="Vaccinia Virus protein VP39"/>
    <property type="match status" value="1"/>
</dbReference>
<dbReference type="Proteomes" id="UP000095008">
    <property type="component" value="Unassembled WGS sequence"/>
</dbReference>
<reference evidence="2" key="1">
    <citation type="journal article" date="2016" name="Int. J. Mol. Sci.">
        <title>Comparative genomics of the extreme acidophile Acidithiobacillus thiooxidans reveals intraspecific divergence and niche adaptation.</title>
        <authorList>
            <person name="Zhang X."/>
            <person name="Feng X."/>
            <person name="Tao J."/>
            <person name="Ma L."/>
            <person name="Xiao Y."/>
            <person name="Liang Y."/>
            <person name="Liu X."/>
            <person name="Yin H."/>
        </authorList>
    </citation>
    <scope>NUCLEOTIDE SEQUENCE [LARGE SCALE GENOMIC DNA]</scope>
    <source>
        <strain evidence="2">DXS-W</strain>
    </source>
</reference>
<keyword evidence="1" id="KW-0489">Methyltransferase</keyword>
<protein>
    <recommendedName>
        <fullName evidence="1">Ribosomal RNA large subunit methyltransferase J</fullName>
        <ecNumber evidence="1">2.1.1.266</ecNumber>
    </recommendedName>
    <alternativeName>
        <fullName evidence="1">23S rRNA (adenine(2030)-N6)-methyltransferase</fullName>
    </alternativeName>
    <alternativeName>
        <fullName evidence="1">23S rRNA m6A2030 methyltransferase</fullName>
    </alternativeName>
</protein>
<dbReference type="Pfam" id="PF04378">
    <property type="entry name" value="RsmJ"/>
    <property type="match status" value="1"/>
</dbReference>
<keyword evidence="1" id="KW-0694">RNA-binding</keyword>
<feature type="binding site" evidence="1">
    <location>
        <begin position="137"/>
        <end position="138"/>
    </location>
    <ligand>
        <name>S-adenosyl-L-methionine</name>
        <dbReference type="ChEBI" id="CHEBI:59789"/>
    </ligand>
</feature>
<comment type="caution">
    <text evidence="2">The sequence shown here is derived from an EMBL/GenBank/DDBJ whole genome shotgun (WGS) entry which is preliminary data.</text>
</comment>
<keyword evidence="1" id="KW-0698">rRNA processing</keyword>
<dbReference type="PANTHER" id="PTHR37426">
    <property type="entry name" value="RIBOSOMAL RNA LARGE SUBUNIT METHYLTRANSFERASE J"/>
    <property type="match status" value="1"/>
</dbReference>
<dbReference type="HAMAP" id="MF_00934">
    <property type="entry name" value="23SrRNA_methyltr_J"/>
    <property type="match status" value="1"/>
</dbReference>
<dbReference type="GO" id="GO:0070475">
    <property type="term" value="P:rRNA base methylation"/>
    <property type="evidence" value="ECO:0007669"/>
    <property type="project" value="UniProtKB-UniRule"/>
</dbReference>
<dbReference type="SUPFAM" id="SSF53335">
    <property type="entry name" value="S-adenosyl-L-methionine-dependent methyltransferases"/>
    <property type="match status" value="1"/>
</dbReference>
<gene>
    <name evidence="1" type="primary">rlmJ</name>
    <name evidence="2" type="ORF">A6M23_05570</name>
</gene>
<dbReference type="GO" id="GO:0005829">
    <property type="term" value="C:cytosol"/>
    <property type="evidence" value="ECO:0007669"/>
    <property type="project" value="TreeGrafter"/>
</dbReference>
<comment type="catalytic activity">
    <reaction evidence="1">
        <text>adenosine(2030) in 23S rRNA + S-adenosyl-L-methionine = N(6)-methyladenosine(2030) in 23S rRNA + S-adenosyl-L-homocysteine + H(+)</text>
        <dbReference type="Rhea" id="RHEA:43736"/>
        <dbReference type="Rhea" id="RHEA-COMP:10668"/>
        <dbReference type="Rhea" id="RHEA-COMP:10669"/>
        <dbReference type="ChEBI" id="CHEBI:15378"/>
        <dbReference type="ChEBI" id="CHEBI:57856"/>
        <dbReference type="ChEBI" id="CHEBI:59789"/>
        <dbReference type="ChEBI" id="CHEBI:74411"/>
        <dbReference type="ChEBI" id="CHEBI:74449"/>
        <dbReference type="EC" id="2.1.1.266"/>
    </reaction>
</comment>
<dbReference type="OrthoDB" id="9791274at2"/>
<comment type="similarity">
    <text evidence="1">Belongs to the RlmJ family.</text>
</comment>
<keyword evidence="1" id="KW-0949">S-adenosyl-L-methionine</keyword>
<dbReference type="InterPro" id="IPR007473">
    <property type="entry name" value="RlmJ"/>
</dbReference>
<feature type="binding site" evidence="1">
    <location>
        <position position="112"/>
    </location>
    <ligand>
        <name>S-adenosyl-L-methionine</name>
        <dbReference type="ChEBI" id="CHEBI:59789"/>
    </ligand>
</feature>
<feature type="binding site" evidence="1">
    <location>
        <position position="18"/>
    </location>
    <ligand>
        <name>S-adenosyl-L-methionine</name>
        <dbReference type="ChEBI" id="CHEBI:59789"/>
    </ligand>
</feature>
<organism evidence="2 3">
    <name type="scientific">Acidithiobacillus thiooxidans</name>
    <name type="common">Thiobacillus thiooxidans</name>
    <dbReference type="NCBI Taxonomy" id="930"/>
    <lineage>
        <taxon>Bacteria</taxon>
        <taxon>Pseudomonadati</taxon>
        <taxon>Pseudomonadota</taxon>
        <taxon>Acidithiobacillia</taxon>
        <taxon>Acidithiobacillales</taxon>
        <taxon>Acidithiobacillaceae</taxon>
        <taxon>Acidithiobacillus</taxon>
    </lineage>
</organism>
<dbReference type="AlphaFoldDB" id="A0A1C2IF55"/>
<dbReference type="GO" id="GO:0003723">
    <property type="term" value="F:RNA binding"/>
    <property type="evidence" value="ECO:0007669"/>
    <property type="project" value="UniProtKB-UniRule"/>
</dbReference>
<accession>A0A1C2IF55</accession>
<dbReference type="PANTHER" id="PTHR37426:SF1">
    <property type="entry name" value="RIBOSOMAL RNA LARGE SUBUNIT METHYLTRANSFERASE J"/>
    <property type="match status" value="1"/>
</dbReference>
<dbReference type="EC" id="2.1.1.266" evidence="1"/>
<name>A0A1C2IF55_ACITH</name>
<comment type="subunit">
    <text evidence="1">Monomer.</text>
</comment>
<dbReference type="InterPro" id="IPR029063">
    <property type="entry name" value="SAM-dependent_MTases_sf"/>
</dbReference>
<feature type="active site" description="Proton acceptor" evidence="1">
    <location>
        <position position="158"/>
    </location>
</feature>
<dbReference type="RefSeq" id="WP_010640560.1">
    <property type="nucleotide sequence ID" value="NZ_DAIAWO010000011.1"/>
</dbReference>
<dbReference type="EMBL" id="LWRY01000035">
    <property type="protein sequence ID" value="OCX74637.1"/>
    <property type="molecule type" value="Genomic_DNA"/>
</dbReference>
<evidence type="ECO:0000313" key="3">
    <source>
        <dbReference type="Proteomes" id="UP000095008"/>
    </source>
</evidence>
<feature type="site" description="Interaction with substrate rRNA" evidence="1">
    <location>
        <position position="3"/>
    </location>
</feature>
<evidence type="ECO:0000256" key="1">
    <source>
        <dbReference type="HAMAP-Rule" id="MF_00934"/>
    </source>
</evidence>
<dbReference type="GO" id="GO:0036307">
    <property type="term" value="F:23S rRNA (adenine(2030)-N(6))-methyltransferase activity"/>
    <property type="evidence" value="ECO:0007669"/>
    <property type="project" value="UniProtKB-UniRule"/>
</dbReference>
<proteinExistence type="inferred from homology"/>
<comment type="function">
    <text evidence="1">Specifically methylates the adenine in position 2030 of 23S rRNA.</text>
</comment>
<feature type="binding site" evidence="1">
    <location>
        <position position="94"/>
    </location>
    <ligand>
        <name>S-adenosyl-L-methionine</name>
        <dbReference type="ChEBI" id="CHEBI:59789"/>
    </ligand>
</feature>
<evidence type="ECO:0000313" key="2">
    <source>
        <dbReference type="EMBL" id="OCX74637.1"/>
    </source>
</evidence>